<sequence>MSDRKILPIPLKYRPSKFSELIGQDLMVKTIQNAIQMKRVANAYLLTGVRGVGKTTTARIIAKSLNCISIDENNENFQESCGKCENCLSISESRSVDVFEMDAASRTGISDIRELIE</sequence>
<accession>A0A382MGU4</accession>
<proteinExistence type="predicted"/>
<name>A0A382MGU4_9ZZZZ</name>
<dbReference type="PANTHER" id="PTHR11669">
    <property type="entry name" value="REPLICATION FACTOR C / DNA POLYMERASE III GAMMA-TAU SUBUNIT"/>
    <property type="match status" value="1"/>
</dbReference>
<dbReference type="Gene3D" id="3.40.50.300">
    <property type="entry name" value="P-loop containing nucleotide triphosphate hydrolases"/>
    <property type="match status" value="1"/>
</dbReference>
<dbReference type="Pfam" id="PF13177">
    <property type="entry name" value="DNA_pol3_delta2"/>
    <property type="match status" value="1"/>
</dbReference>
<evidence type="ECO:0000313" key="1">
    <source>
        <dbReference type="EMBL" id="SVC46632.1"/>
    </source>
</evidence>
<dbReference type="SUPFAM" id="SSF52540">
    <property type="entry name" value="P-loop containing nucleoside triphosphate hydrolases"/>
    <property type="match status" value="1"/>
</dbReference>
<protein>
    <recommendedName>
        <fullName evidence="2">AAA+ ATPase domain-containing protein</fullName>
    </recommendedName>
</protein>
<dbReference type="AlphaFoldDB" id="A0A382MGU4"/>
<gene>
    <name evidence="1" type="ORF">METZ01_LOCUS299486</name>
</gene>
<organism evidence="1">
    <name type="scientific">marine metagenome</name>
    <dbReference type="NCBI Taxonomy" id="408172"/>
    <lineage>
        <taxon>unclassified sequences</taxon>
        <taxon>metagenomes</taxon>
        <taxon>ecological metagenomes</taxon>
    </lineage>
</organism>
<dbReference type="EMBL" id="UINC01092770">
    <property type="protein sequence ID" value="SVC46632.1"/>
    <property type="molecule type" value="Genomic_DNA"/>
</dbReference>
<dbReference type="InterPro" id="IPR027417">
    <property type="entry name" value="P-loop_NTPase"/>
</dbReference>
<feature type="non-terminal residue" evidence="1">
    <location>
        <position position="117"/>
    </location>
</feature>
<evidence type="ECO:0008006" key="2">
    <source>
        <dbReference type="Google" id="ProtNLM"/>
    </source>
</evidence>
<dbReference type="GO" id="GO:0006261">
    <property type="term" value="P:DNA-templated DNA replication"/>
    <property type="evidence" value="ECO:0007669"/>
    <property type="project" value="TreeGrafter"/>
</dbReference>
<dbReference type="InterPro" id="IPR050238">
    <property type="entry name" value="DNA_Rep/Repair_Clamp_Loader"/>
</dbReference>
<dbReference type="PANTHER" id="PTHR11669:SF0">
    <property type="entry name" value="PROTEIN STICHEL-LIKE 2"/>
    <property type="match status" value="1"/>
</dbReference>
<reference evidence="1" key="1">
    <citation type="submission" date="2018-05" db="EMBL/GenBank/DDBJ databases">
        <authorList>
            <person name="Lanie J.A."/>
            <person name="Ng W.-L."/>
            <person name="Kazmierczak K.M."/>
            <person name="Andrzejewski T.M."/>
            <person name="Davidsen T.M."/>
            <person name="Wayne K.J."/>
            <person name="Tettelin H."/>
            <person name="Glass J.I."/>
            <person name="Rusch D."/>
            <person name="Podicherti R."/>
            <person name="Tsui H.-C.T."/>
            <person name="Winkler M.E."/>
        </authorList>
    </citation>
    <scope>NUCLEOTIDE SEQUENCE</scope>
</reference>